<gene>
    <name evidence="1" type="ORF">H9729_01830</name>
</gene>
<proteinExistence type="predicted"/>
<dbReference type="Proteomes" id="UP000886750">
    <property type="component" value="Unassembled WGS sequence"/>
</dbReference>
<accession>A0A9D2CQT1</accession>
<dbReference type="EMBL" id="DXCQ01000020">
    <property type="protein sequence ID" value="HIY96404.1"/>
    <property type="molecule type" value="Genomic_DNA"/>
</dbReference>
<dbReference type="InterPro" id="IPR015231">
    <property type="entry name" value="DUF1934"/>
</dbReference>
<organism evidence="1 2">
    <name type="scientific">Candidatus Borkfalkia excrementigallinarum</name>
    <dbReference type="NCBI Taxonomy" id="2838506"/>
    <lineage>
        <taxon>Bacteria</taxon>
        <taxon>Bacillati</taxon>
        <taxon>Bacillota</taxon>
        <taxon>Clostridia</taxon>
        <taxon>Christensenellales</taxon>
        <taxon>Christensenellaceae</taxon>
        <taxon>Candidatus Borkfalkia</taxon>
    </lineage>
</organism>
<reference evidence="1" key="2">
    <citation type="submission" date="2021-04" db="EMBL/GenBank/DDBJ databases">
        <authorList>
            <person name="Gilroy R."/>
        </authorList>
    </citation>
    <scope>NUCLEOTIDE SEQUENCE</scope>
    <source>
        <strain evidence="1">1345</strain>
    </source>
</reference>
<dbReference type="InterPro" id="IPR012674">
    <property type="entry name" value="Calycin"/>
</dbReference>
<comment type="caution">
    <text evidence="1">The sequence shown here is derived from an EMBL/GenBank/DDBJ whole genome shotgun (WGS) entry which is preliminary data.</text>
</comment>
<dbReference type="AlphaFoldDB" id="A0A9D2CQT1"/>
<name>A0A9D2CQT1_9FIRM</name>
<sequence length="130" mass="15048">MKKTKIYLSVHGGGEEQKFITEGEVSERSGRTEYRFRADGAQFTITFSENVVIERKGNIAYRIELNETALTQTMICTEFGFLPAEVKTIRSEKSLEHGLEYKGEYEMRFEEFSQRHTVKFRACDTGRADE</sequence>
<dbReference type="Gene3D" id="2.40.128.20">
    <property type="match status" value="1"/>
</dbReference>
<dbReference type="Pfam" id="PF09148">
    <property type="entry name" value="DUF1934"/>
    <property type="match status" value="1"/>
</dbReference>
<protein>
    <submittedName>
        <fullName evidence="1">DUF1934 family protein</fullName>
    </submittedName>
</protein>
<evidence type="ECO:0000313" key="1">
    <source>
        <dbReference type="EMBL" id="HIY96404.1"/>
    </source>
</evidence>
<evidence type="ECO:0000313" key="2">
    <source>
        <dbReference type="Proteomes" id="UP000886750"/>
    </source>
</evidence>
<reference evidence="1" key="1">
    <citation type="journal article" date="2021" name="PeerJ">
        <title>Extensive microbial diversity within the chicken gut microbiome revealed by metagenomics and culture.</title>
        <authorList>
            <person name="Gilroy R."/>
            <person name="Ravi A."/>
            <person name="Getino M."/>
            <person name="Pursley I."/>
            <person name="Horton D.L."/>
            <person name="Alikhan N.F."/>
            <person name="Baker D."/>
            <person name="Gharbi K."/>
            <person name="Hall N."/>
            <person name="Watson M."/>
            <person name="Adriaenssens E.M."/>
            <person name="Foster-Nyarko E."/>
            <person name="Jarju S."/>
            <person name="Secka A."/>
            <person name="Antonio M."/>
            <person name="Oren A."/>
            <person name="Chaudhuri R.R."/>
            <person name="La Ragione R."/>
            <person name="Hildebrand F."/>
            <person name="Pallen M.J."/>
        </authorList>
    </citation>
    <scope>NUCLEOTIDE SEQUENCE</scope>
    <source>
        <strain evidence="1">1345</strain>
    </source>
</reference>